<dbReference type="SMART" id="SM00726">
    <property type="entry name" value="UIM"/>
    <property type="match status" value="2"/>
</dbReference>
<comment type="caution">
    <text evidence="2">The sequence shown here is derived from an EMBL/GenBank/DDBJ whole genome shotgun (WGS) entry which is preliminary data.</text>
</comment>
<feature type="region of interest" description="Disordered" evidence="1">
    <location>
        <begin position="1"/>
        <end position="22"/>
    </location>
</feature>
<keyword evidence="3" id="KW-1185">Reference proteome</keyword>
<feature type="compositionally biased region" description="Basic residues" evidence="1">
    <location>
        <begin position="81"/>
        <end position="92"/>
    </location>
</feature>
<feature type="compositionally biased region" description="Low complexity" evidence="1">
    <location>
        <begin position="375"/>
        <end position="385"/>
    </location>
</feature>
<organism evidence="2 3">
    <name type="scientific">Gomphillus americanus</name>
    <dbReference type="NCBI Taxonomy" id="1940652"/>
    <lineage>
        <taxon>Eukaryota</taxon>
        <taxon>Fungi</taxon>
        <taxon>Dikarya</taxon>
        <taxon>Ascomycota</taxon>
        <taxon>Pezizomycotina</taxon>
        <taxon>Lecanoromycetes</taxon>
        <taxon>OSLEUM clade</taxon>
        <taxon>Ostropomycetidae</taxon>
        <taxon>Ostropales</taxon>
        <taxon>Graphidaceae</taxon>
        <taxon>Gomphilloideae</taxon>
        <taxon>Gomphillus</taxon>
    </lineage>
</organism>
<gene>
    <name evidence="2" type="ORF">GOMPHAMPRED_007345</name>
</gene>
<evidence type="ECO:0000256" key="1">
    <source>
        <dbReference type="SAM" id="MobiDB-lite"/>
    </source>
</evidence>
<dbReference type="Pfam" id="PF02809">
    <property type="entry name" value="UIM"/>
    <property type="match status" value="2"/>
</dbReference>
<name>A0A8H3EVS7_9LECA</name>
<dbReference type="EMBL" id="CAJPDQ010000006">
    <property type="protein sequence ID" value="CAF9911207.1"/>
    <property type="molecule type" value="Genomic_DNA"/>
</dbReference>
<evidence type="ECO:0000313" key="2">
    <source>
        <dbReference type="EMBL" id="CAF9911207.1"/>
    </source>
</evidence>
<evidence type="ECO:0000313" key="3">
    <source>
        <dbReference type="Proteomes" id="UP000664169"/>
    </source>
</evidence>
<feature type="compositionally biased region" description="Basic and acidic residues" evidence="1">
    <location>
        <begin position="63"/>
        <end position="77"/>
    </location>
</feature>
<reference evidence="2" key="1">
    <citation type="submission" date="2021-03" db="EMBL/GenBank/DDBJ databases">
        <authorList>
            <person name="Tagirdzhanova G."/>
        </authorList>
    </citation>
    <scope>NUCLEOTIDE SEQUENCE</scope>
</reference>
<accession>A0A8H3EVS7</accession>
<feature type="compositionally biased region" description="Acidic residues" evidence="1">
    <location>
        <begin position="272"/>
        <end position="281"/>
    </location>
</feature>
<proteinExistence type="predicted"/>
<dbReference type="Proteomes" id="UP000664169">
    <property type="component" value="Unassembled WGS sequence"/>
</dbReference>
<dbReference type="AlphaFoldDB" id="A0A8H3EVS7"/>
<feature type="compositionally biased region" description="Polar residues" evidence="1">
    <location>
        <begin position="166"/>
        <end position="180"/>
    </location>
</feature>
<feature type="compositionally biased region" description="Polar residues" evidence="1">
    <location>
        <begin position="52"/>
        <end position="62"/>
    </location>
</feature>
<protein>
    <submittedName>
        <fullName evidence="2">Uncharacterized protein</fullName>
    </submittedName>
</protein>
<feature type="region of interest" description="Disordered" evidence="1">
    <location>
        <begin position="346"/>
        <end position="393"/>
    </location>
</feature>
<feature type="region of interest" description="Disordered" evidence="1">
    <location>
        <begin position="52"/>
        <end position="310"/>
    </location>
</feature>
<sequence length="416" mass="45758">MTGHSSSPPPSYPGSPIEDHDLQAAIALSRQDGTTTIEDKDLQAAIALSHQVNTAPVSSHSNAHAERPTSLHQERSPTKSAKSHKRTSHRRTASVSYARGISPHPNKMFNQIPQEEVGDPDLSAKGKLRGRPTTRWGQAPPVHPMQLRKRPSPVKRLESPRKRHATTPSPTKETMQTSPKTPIAVSCESENEIDPRSYEADSEEKLQRRSRTREALRSHPPSNPSKKSKTVHFDSPYGSSESSEVHPSSPPPVYSIQDQLPTMRLKVTNPSNDDDDLSSDEDAQHIEYLGQPRDTEHIESFRPVGQPGDIEHIEDIGYTADIEQIEDAARTTDVEHIRDIAHIEDADLYATQIDSSDDDDDDGNNEGNNEDNNEDSAASGAGIDIVIDDGSDDDSLVRDLEDLPTLVRVASHVPSI</sequence>
<feature type="compositionally biased region" description="Basic and acidic residues" evidence="1">
    <location>
        <begin position="193"/>
        <end position="217"/>
    </location>
</feature>
<dbReference type="InterPro" id="IPR003903">
    <property type="entry name" value="UIM_dom"/>
</dbReference>
<feature type="compositionally biased region" description="Acidic residues" evidence="1">
    <location>
        <begin position="355"/>
        <end position="374"/>
    </location>
</feature>